<dbReference type="InterPro" id="IPR027417">
    <property type="entry name" value="P-loop_NTPase"/>
</dbReference>
<accession>A0A9N7J0G9</accession>
<evidence type="ECO:0000313" key="1">
    <source>
        <dbReference type="EMBL" id="SPE21527.1"/>
    </source>
</evidence>
<evidence type="ECO:0000313" key="2">
    <source>
        <dbReference type="Proteomes" id="UP000239650"/>
    </source>
</evidence>
<name>A0A9N7J0G9_LATSK</name>
<dbReference type="SUPFAM" id="SSF52540">
    <property type="entry name" value="P-loop containing nucleoside triphosphate hydrolases"/>
    <property type="match status" value="1"/>
</dbReference>
<comment type="caution">
    <text evidence="1">The sequence shown here is derived from an EMBL/GenBank/DDBJ whole genome shotgun (WGS) entry which is preliminary data.</text>
</comment>
<organism evidence="1 2">
    <name type="scientific">Latilactobacillus sakei</name>
    <name type="common">Lactobacillus sakei</name>
    <dbReference type="NCBI Taxonomy" id="1599"/>
    <lineage>
        <taxon>Bacteria</taxon>
        <taxon>Bacillati</taxon>
        <taxon>Bacillota</taxon>
        <taxon>Bacilli</taxon>
        <taxon>Lactobacillales</taxon>
        <taxon>Lactobacillaceae</taxon>
        <taxon>Latilactobacillus</taxon>
    </lineage>
</organism>
<gene>
    <name evidence="1" type="ORF">LAS9267_01411</name>
</gene>
<proteinExistence type="predicted"/>
<dbReference type="Proteomes" id="UP000239650">
    <property type="component" value="Unassembled WGS sequence"/>
</dbReference>
<dbReference type="GeneID" id="57132852"/>
<dbReference type="RefSeq" id="WP_016264332.1">
    <property type="nucleotide sequence ID" value="NZ_CAKMCP010000003.1"/>
</dbReference>
<dbReference type="EMBL" id="OKRC01000006">
    <property type="protein sequence ID" value="SPE21527.1"/>
    <property type="molecule type" value="Genomic_DNA"/>
</dbReference>
<dbReference type="AlphaFoldDB" id="A0A9N7J0G9"/>
<reference evidence="1 2" key="1">
    <citation type="submission" date="2018-02" db="EMBL/GenBank/DDBJ databases">
        <authorList>
            <person name="Rodrigo-Torres L."/>
            <person name="Arahal R. D."/>
            <person name="Lucena T."/>
        </authorList>
    </citation>
    <scope>NUCLEOTIDE SEQUENCE [LARGE SCALE GENOMIC DNA]</scope>
    <source>
        <strain evidence="1 2">CECT 9267</strain>
    </source>
</reference>
<dbReference type="Gene3D" id="3.40.50.300">
    <property type="entry name" value="P-loop containing nucleotide triphosphate hydrolases"/>
    <property type="match status" value="1"/>
</dbReference>
<protein>
    <submittedName>
        <fullName evidence="1">Uncharacterized protein</fullName>
    </submittedName>
</protein>
<dbReference type="Pfam" id="PF09848">
    <property type="entry name" value="SLFN-g3_helicase"/>
    <property type="match status" value="1"/>
</dbReference>
<dbReference type="InterPro" id="IPR018647">
    <property type="entry name" value="SLFN_3-like_DNA/RNA_helicase"/>
</dbReference>
<sequence length="410" mass="47155">MPNAQHQNSALYKLTRPANQLTTEQQQLKTAIIQFCEQNRDADHATFLIQGAAGTGKSVILNSVFSTLQELARKTPTSPLYQTNNKLLVNHPEMLKLYQNNVQPTNALLKKDFQRPTTFINQASKQETRADIVLVDEAHLLLTHSDPYNHFRQDNQLDEIRKHSRITILIFDEQQVLKVKSYWQQQQLLTKLQTGPYQLAQLHHQFRIQANPSVESWLQAFHKMQIEVLPQDPHFEFKIFTDAAQLYAAIRQRNQDSGLARLLATYDFPATLNDPHDHYVSAPHFKLRWDRYQPTAKTYWAEREDSIDEVGSVYTIQGFDLNYAGVILGPSIGYDPQQDCLLIKPEYYEDQAAFAGANRFDNPTQIKTQIILNSLYVLMSRARNGLYLYALDPALQKRLLALQTATFPGQ</sequence>